<sequence length="215" mass="24376">MGRISAQQGRLPSFQRFIFREFHLGHISSEVLAPLISECEKLSPTDWEKHYNQSTLQLESLNSSLVKSSKSPLSAKAFLDLNSINPVQELFVQWVERYKLFLALKKDLLQHQIHYPVNINQFLQFANFGSFLFFKQYSGREEYADFLEDQCQLHIKRMLPDMGPSYSIASGGVCSLRVEGRPGGIQGGVFPLRVVKRRPAAVGCVRVHKGDCTLG</sequence>
<evidence type="ECO:0000313" key="1">
    <source>
        <dbReference type="EMBL" id="MQL90791.1"/>
    </source>
</evidence>
<evidence type="ECO:0000313" key="2">
    <source>
        <dbReference type="Proteomes" id="UP000652761"/>
    </source>
</evidence>
<proteinExistence type="predicted"/>
<gene>
    <name evidence="1" type="ORF">Taro_023383</name>
</gene>
<comment type="caution">
    <text evidence="1">The sequence shown here is derived from an EMBL/GenBank/DDBJ whole genome shotgun (WGS) entry which is preliminary data.</text>
</comment>
<accession>A0A843V3P6</accession>
<keyword evidence="2" id="KW-1185">Reference proteome</keyword>
<protein>
    <submittedName>
        <fullName evidence="1">Uncharacterized protein</fullName>
    </submittedName>
</protein>
<name>A0A843V3P6_COLES</name>
<organism evidence="1 2">
    <name type="scientific">Colocasia esculenta</name>
    <name type="common">Wild taro</name>
    <name type="synonym">Arum esculentum</name>
    <dbReference type="NCBI Taxonomy" id="4460"/>
    <lineage>
        <taxon>Eukaryota</taxon>
        <taxon>Viridiplantae</taxon>
        <taxon>Streptophyta</taxon>
        <taxon>Embryophyta</taxon>
        <taxon>Tracheophyta</taxon>
        <taxon>Spermatophyta</taxon>
        <taxon>Magnoliopsida</taxon>
        <taxon>Liliopsida</taxon>
        <taxon>Araceae</taxon>
        <taxon>Aroideae</taxon>
        <taxon>Colocasieae</taxon>
        <taxon>Colocasia</taxon>
    </lineage>
</organism>
<dbReference type="AlphaFoldDB" id="A0A843V3P6"/>
<dbReference type="EMBL" id="NMUH01001272">
    <property type="protein sequence ID" value="MQL90791.1"/>
    <property type="molecule type" value="Genomic_DNA"/>
</dbReference>
<reference evidence="1" key="1">
    <citation type="submission" date="2017-07" db="EMBL/GenBank/DDBJ databases">
        <title>Taro Niue Genome Assembly and Annotation.</title>
        <authorList>
            <person name="Atibalentja N."/>
            <person name="Keating K."/>
            <person name="Fields C.J."/>
        </authorList>
    </citation>
    <scope>NUCLEOTIDE SEQUENCE</scope>
    <source>
        <strain evidence="1">Niue_2</strain>
        <tissue evidence="1">Leaf</tissue>
    </source>
</reference>
<dbReference type="Proteomes" id="UP000652761">
    <property type="component" value="Unassembled WGS sequence"/>
</dbReference>